<evidence type="ECO:0008006" key="3">
    <source>
        <dbReference type="Google" id="ProtNLM"/>
    </source>
</evidence>
<proteinExistence type="predicted"/>
<evidence type="ECO:0000313" key="2">
    <source>
        <dbReference type="Proteomes" id="UP000241603"/>
    </source>
</evidence>
<dbReference type="EMBL" id="MG770379">
    <property type="protein sequence ID" value="AUV59123.1"/>
    <property type="molecule type" value="Genomic_DNA"/>
</dbReference>
<organism evidence="1 2">
    <name type="scientific">Klebsiella phage vB_KpnM_KpS110</name>
    <dbReference type="NCBI Taxonomy" id="2079262"/>
    <lineage>
        <taxon>Viruses</taxon>
        <taxon>Duplodnaviria</taxon>
        <taxon>Heunggongvirae</taxon>
        <taxon>Uroviricota</taxon>
        <taxon>Caudoviricetes</taxon>
        <taxon>Pantevenvirales</taxon>
        <taxon>Ackermannviridae</taxon>
        <taxon>Taipeivirus</taxon>
        <taxon>Taipeivirus KpS110</taxon>
    </lineage>
</organism>
<accession>A0A2K9VA87</accession>
<evidence type="ECO:0000313" key="1">
    <source>
        <dbReference type="EMBL" id="AUV59123.1"/>
    </source>
</evidence>
<keyword evidence="2" id="KW-1185">Reference proteome</keyword>
<sequence length="38" mass="4498">MEELYCPHCGSQIEFEEGECPYCGEHIDSWKDEEETDE</sequence>
<reference evidence="1 2" key="1">
    <citation type="submission" date="2018-01" db="EMBL/GenBank/DDBJ databases">
        <title>Complete genome of Klebsiella pneumoniae bacteriophage vB_KpnM_KpS110.</title>
        <authorList>
            <person name="Verevkin V.V."/>
            <person name="Solovieva E.V."/>
            <person name="Krasilnikova V.M."/>
            <person name="Kislichkina A.A."/>
            <person name="Volozhantsev N.V."/>
        </authorList>
    </citation>
    <scope>NUCLEOTIDE SEQUENCE [LARGE SCALE GENOMIC DNA]</scope>
</reference>
<protein>
    <recommendedName>
        <fullName evidence="3">Zinc-ribbon domain-containing protein</fullName>
    </recommendedName>
</protein>
<name>A0A2K9VA87_9CAUD</name>
<dbReference type="Proteomes" id="UP000241603">
    <property type="component" value="Segment"/>
</dbReference>
<gene>
    <name evidence="1" type="ORF">kps110_007</name>
</gene>